<gene>
    <name evidence="1" type="ORF">S06H3_08359</name>
</gene>
<comment type="caution">
    <text evidence="1">The sequence shown here is derived from an EMBL/GenBank/DDBJ whole genome shotgun (WGS) entry which is preliminary data.</text>
</comment>
<name>X1KLW8_9ZZZZ</name>
<sequence>RILKKIFLTIIIGLAILIFTITNVSCRGCIGIHIGTEEETEKQTEEEPITTQINEIIWKLKAANAATFSLNTFSKISG</sequence>
<accession>X1KLW8</accession>
<reference evidence="1" key="1">
    <citation type="journal article" date="2014" name="Front. Microbiol.">
        <title>High frequency of phylogenetically diverse reductive dehalogenase-homologous genes in deep subseafloor sedimentary metagenomes.</title>
        <authorList>
            <person name="Kawai M."/>
            <person name="Futagami T."/>
            <person name="Toyoda A."/>
            <person name="Takaki Y."/>
            <person name="Nishi S."/>
            <person name="Hori S."/>
            <person name="Arai W."/>
            <person name="Tsubouchi T."/>
            <person name="Morono Y."/>
            <person name="Uchiyama I."/>
            <person name="Ito T."/>
            <person name="Fujiyama A."/>
            <person name="Inagaki F."/>
            <person name="Takami H."/>
        </authorList>
    </citation>
    <scope>NUCLEOTIDE SEQUENCE</scope>
    <source>
        <strain evidence="1">Expedition CK06-06</strain>
    </source>
</reference>
<dbReference type="EMBL" id="BARV01003515">
    <property type="protein sequence ID" value="GAI08077.1"/>
    <property type="molecule type" value="Genomic_DNA"/>
</dbReference>
<evidence type="ECO:0000313" key="1">
    <source>
        <dbReference type="EMBL" id="GAI08077.1"/>
    </source>
</evidence>
<proteinExistence type="predicted"/>
<protein>
    <submittedName>
        <fullName evidence="1">Uncharacterized protein</fullName>
    </submittedName>
</protein>
<feature type="non-terminal residue" evidence="1">
    <location>
        <position position="1"/>
    </location>
</feature>
<organism evidence="1">
    <name type="scientific">marine sediment metagenome</name>
    <dbReference type="NCBI Taxonomy" id="412755"/>
    <lineage>
        <taxon>unclassified sequences</taxon>
        <taxon>metagenomes</taxon>
        <taxon>ecological metagenomes</taxon>
    </lineage>
</organism>
<dbReference type="AlphaFoldDB" id="X1KLW8"/>